<feature type="compositionally biased region" description="Pro residues" evidence="7">
    <location>
        <begin position="634"/>
        <end position="647"/>
    </location>
</feature>
<feature type="region of interest" description="Disordered" evidence="7">
    <location>
        <begin position="626"/>
        <end position="669"/>
    </location>
</feature>
<dbReference type="InterPro" id="IPR036259">
    <property type="entry name" value="MFS_trans_sf"/>
</dbReference>
<dbReference type="PROSITE" id="PS01023">
    <property type="entry name" value="PTR2_2"/>
    <property type="match status" value="1"/>
</dbReference>
<feature type="transmembrane region" description="Helical" evidence="8">
    <location>
        <begin position="434"/>
        <end position="451"/>
    </location>
</feature>
<feature type="region of interest" description="Disordered" evidence="7">
    <location>
        <begin position="1887"/>
        <end position="1956"/>
    </location>
</feature>
<dbReference type="SUPFAM" id="SSF103473">
    <property type="entry name" value="MFS general substrate transporter"/>
    <property type="match status" value="1"/>
</dbReference>
<evidence type="ECO:0000256" key="7">
    <source>
        <dbReference type="SAM" id="MobiDB-lite"/>
    </source>
</evidence>
<dbReference type="InterPro" id="IPR000109">
    <property type="entry name" value="POT_fam"/>
</dbReference>
<feature type="compositionally biased region" description="Low complexity" evidence="7">
    <location>
        <begin position="1887"/>
        <end position="1930"/>
    </location>
</feature>
<feature type="transmembrane region" description="Helical" evidence="8">
    <location>
        <begin position="137"/>
        <end position="159"/>
    </location>
</feature>
<evidence type="ECO:0000256" key="4">
    <source>
        <dbReference type="ARBA" id="ARBA00022989"/>
    </source>
</evidence>
<comment type="subcellular location">
    <subcellularLocation>
        <location evidence="1 6">Membrane</location>
        <topology evidence="1 6">Multi-pass membrane protein</topology>
    </subcellularLocation>
</comment>
<evidence type="ECO:0000256" key="8">
    <source>
        <dbReference type="SAM" id="Phobius"/>
    </source>
</evidence>
<keyword evidence="6" id="KW-0813">Transport</keyword>
<proteinExistence type="inferred from homology"/>
<sequence length="1956" mass="198878">MEGQEAYDPQAALAPIEEPQRRRSTLLTVCPFILGNEFCERLAFYGLSTNLIVYLTHVMGEDNGFAAIQLNLFEGTCYLTPLLGAWLADSAWGRYKTILIFSVIYLLGMILLAFSAWAPGLTPGPDEYSTPLQNAFLYASLYIVALGTGGIKPNVSAFGADQFDEADPQDRREKTSFFNWFYFFVNIGSLLAVTIIVWVQENVGWALGFAIPALAMLCAIITFVAGSPLYTHVAPTESPISRVFKVVWAAWRAPKQAAGDGSEPLLSRGGSGGLDSSLPAGLNGSSSLHGGLNGSSAAAAAMGGTGGLGGGMGRRTQSLQWLNAAAEVRVAGGGRRFSQRQVEEVKLVLRLLPVFATTSLYWTIYMQMGSFFVAQGVKMDRTLPLPGGGTFVVPAASLAMVNTLGIVIIIPLYDKLFVPAMRRLGRPITLLQRIGWGLVVCVASMLIAAWVEHARLQRDSICYSGGGGALAGAAAGGGLGLADAAVGAGLAGLADCSSGGPKMSVWYQVPQYLAVGLSEVFTSIGQLELFYDQAPDVMRSCSMALVLLSVCIGSYLSGALVYAVTVITRRMDPLGEGWLPKDLNHGRLDLFFLLLAGLMAANLALYLWVAANYEYKAVEHVKRVTLPRAQRQRPPAPPRPPQPPPRSAPVASLAASRAHPQAVPGSGTHQIKTAMQQQLGLSALRLPSSLAELGAKPLFSAAAAAAQEGHPDAAEVAAVLQQARRQPVTALDWALLFQALTTGQLQGSQPAQLVAVLSWAADSVREQLEAAAAAGERPSGGGGGSAAAHAGCASDVGNPRLRQALQNTLKLSLLFLCSLARGEGAAGREEQHPAAASGKRGGKKAKAAAGGSGEAAAQALAQLSARRDALLAAGSIEDAIHDNRALLPSVSGMRAAGRLVRGAAMHCLVHPLPAGAAGGDRTAKDLVEACFQAASGILARTFVSAEERQAQAAAAQTLQDLLGVVAAPKQQAQVLAGAARLVASVMHQSRRAGVSIVARLADRIQQAAAAASRASKDAGAAALAAQECDACLHFAVLLAGSSGGGGGSGALQAALLLRLPQLLPLARSPSSSTRRLMLDLCSALLPSAAQLPFSPAAAAAAAVPSPAAEAAAAAPAEEPPTPPANPRQAYRAALLAAVVGRLEDKDATLRAKALSCLEKHASLVAAHMNAAGSQCSSGGSALLRALCGRLCDKSPSVRKKAVALLAALLQPAAGLSHPAAAALAGAVLPLAAQLLGVRPDSALHLGEDILKVLSQAVLRMASAGSSAAGVPHLLQLAASTTEPAARAQLQAAVLDLLLPPSAGPPSAELLLRNLAAAARQCSEQQLEQLRQAVQQVVGSSGGGVTAAVVRSAVRACYQQLHSLCSGGVAQQQAAGSSSEVAPEEGAAADGSTAAAKAEGLRSAATALFVLGPLSGSPQADASASLAEIWLLLAGLQHVAQAGISKHTSAAARLLASTTLVWKQVSEGTGEDEGAAPLPAAVQAAALRALGRLALLSEPLSQRAVALAEEALSSGSGRTGMEVQAAAVALLADAIEAFPNQYSSRLLLIGRLMVPGAEPAAAGGMEPAGGPAESSGTGSADAASELAATPQQAQQDQESSDGPAAEPTVATSRQAPAAAVLTPEQQEPLAQAAAAAYCRLLLRNKLKLQGMLGPLGSALASASPTVAALVQHALRQMLGAAAPKERARLCMALFHQTPPDCRVALAQALVDPSRGLLPAAELRGDVLVSQALQALLAAAQASGGSSGPSGRTQEHGADGASLAAAATLLRAMQPSAKVLAALHTQLQAGGGGGGGTGSTVLAKLPAAAWQALQAFVSSHVPAAAGREEGEQATGGEAAEGSSAGAKRKRAAGGSKGASAAVQQQLLALLGGGGGGKSAATWRPPRPVATAATTTAGAPTGAGASSAAPSTSTRRSGQPASSSREPASSARPVRSRSVRRSVRSRVLQEEESDSEASS</sequence>
<feature type="transmembrane region" description="Helical" evidence="8">
    <location>
        <begin position="471"/>
        <end position="493"/>
    </location>
</feature>
<feature type="compositionally biased region" description="Low complexity" evidence="7">
    <location>
        <begin position="1830"/>
        <end position="1843"/>
    </location>
</feature>
<feature type="transmembrane region" description="Helical" evidence="8">
    <location>
        <begin position="544"/>
        <end position="567"/>
    </location>
</feature>
<dbReference type="PANTHER" id="PTHR11654">
    <property type="entry name" value="OLIGOPEPTIDE TRANSPORTER-RELATED"/>
    <property type="match status" value="1"/>
</dbReference>
<evidence type="ECO:0000256" key="3">
    <source>
        <dbReference type="ARBA" id="ARBA00022692"/>
    </source>
</evidence>
<reference evidence="9 10" key="1">
    <citation type="journal article" date="2018" name="Plant J.">
        <title>Genome sequences of Chlorella sorokiniana UTEX 1602 and Micractinium conductrix SAG 241.80: implications to maltose excretion by a green alga.</title>
        <authorList>
            <person name="Arriola M.B."/>
            <person name="Velmurugan N."/>
            <person name="Zhang Y."/>
            <person name="Plunkett M.H."/>
            <person name="Hondzo H."/>
            <person name="Barney B.M."/>
        </authorList>
    </citation>
    <scope>NUCLEOTIDE SEQUENCE [LARGE SCALE GENOMIC DNA]</scope>
    <source>
        <strain evidence="10">UTEX 1602</strain>
    </source>
</reference>
<dbReference type="InterPro" id="IPR018456">
    <property type="entry name" value="PTR2_symporter_CS"/>
</dbReference>
<dbReference type="GO" id="GO:0016020">
    <property type="term" value="C:membrane"/>
    <property type="evidence" value="ECO:0007669"/>
    <property type="project" value="UniProtKB-SubCell"/>
</dbReference>
<evidence type="ECO:0000256" key="2">
    <source>
        <dbReference type="ARBA" id="ARBA00005982"/>
    </source>
</evidence>
<dbReference type="CDD" id="cd17351">
    <property type="entry name" value="MFS_NPF"/>
    <property type="match status" value="1"/>
</dbReference>
<dbReference type="GO" id="GO:0022857">
    <property type="term" value="F:transmembrane transporter activity"/>
    <property type="evidence" value="ECO:0007669"/>
    <property type="project" value="InterPro"/>
</dbReference>
<feature type="region of interest" description="Disordered" evidence="7">
    <location>
        <begin position="1824"/>
        <end position="1855"/>
    </location>
</feature>
<keyword evidence="10" id="KW-1185">Reference proteome</keyword>
<feature type="transmembrane region" description="Helical" evidence="8">
    <location>
        <begin position="505"/>
        <end position="524"/>
    </location>
</feature>
<feature type="compositionally biased region" description="Basic residues" evidence="7">
    <location>
        <begin position="1931"/>
        <end position="1941"/>
    </location>
</feature>
<feature type="region of interest" description="Disordered" evidence="7">
    <location>
        <begin position="826"/>
        <end position="849"/>
    </location>
</feature>
<evidence type="ECO:0000313" key="10">
    <source>
        <dbReference type="Proteomes" id="UP000239899"/>
    </source>
</evidence>
<name>A0A2P6TN44_CHLSO</name>
<dbReference type="Gene3D" id="1.25.10.10">
    <property type="entry name" value="Leucine-rich Repeat Variant"/>
    <property type="match status" value="1"/>
</dbReference>
<dbReference type="InterPro" id="IPR011989">
    <property type="entry name" value="ARM-like"/>
</dbReference>
<organism evidence="9 10">
    <name type="scientific">Chlorella sorokiniana</name>
    <name type="common">Freshwater green alga</name>
    <dbReference type="NCBI Taxonomy" id="3076"/>
    <lineage>
        <taxon>Eukaryota</taxon>
        <taxon>Viridiplantae</taxon>
        <taxon>Chlorophyta</taxon>
        <taxon>core chlorophytes</taxon>
        <taxon>Trebouxiophyceae</taxon>
        <taxon>Chlorellales</taxon>
        <taxon>Chlorellaceae</taxon>
        <taxon>Chlorella clade</taxon>
        <taxon>Chlorella</taxon>
    </lineage>
</organism>
<feature type="transmembrane region" description="Helical" evidence="8">
    <location>
        <begin position="347"/>
        <end position="368"/>
    </location>
</feature>
<feature type="transmembrane region" description="Helical" evidence="8">
    <location>
        <begin position="98"/>
        <end position="117"/>
    </location>
</feature>
<accession>A0A2P6TN44</accession>
<dbReference type="GO" id="GO:0006857">
    <property type="term" value="P:oligopeptide transport"/>
    <property type="evidence" value="ECO:0007669"/>
    <property type="project" value="InterPro"/>
</dbReference>
<keyword evidence="5 8" id="KW-0472">Membrane</keyword>
<dbReference type="SUPFAM" id="SSF48371">
    <property type="entry name" value="ARM repeat"/>
    <property type="match status" value="1"/>
</dbReference>
<keyword evidence="3 6" id="KW-0812">Transmembrane</keyword>
<evidence type="ECO:0000256" key="1">
    <source>
        <dbReference type="ARBA" id="ARBA00004141"/>
    </source>
</evidence>
<dbReference type="EMBL" id="LHPG02000010">
    <property type="protein sequence ID" value="PRW50755.1"/>
    <property type="molecule type" value="Genomic_DNA"/>
</dbReference>
<feature type="compositionally biased region" description="Low complexity" evidence="7">
    <location>
        <begin position="1559"/>
        <end position="1572"/>
    </location>
</feature>
<feature type="transmembrane region" description="Helical" evidence="8">
    <location>
        <begin position="205"/>
        <end position="225"/>
    </location>
</feature>
<gene>
    <name evidence="9" type="ORF">C2E21_5656</name>
</gene>
<comment type="caution">
    <text evidence="9">The sequence shown here is derived from an EMBL/GenBank/DDBJ whole genome shotgun (WGS) entry which is preliminary data.</text>
</comment>
<evidence type="ECO:0000256" key="5">
    <source>
        <dbReference type="ARBA" id="ARBA00023136"/>
    </source>
</evidence>
<evidence type="ECO:0000256" key="6">
    <source>
        <dbReference type="RuleBase" id="RU003755"/>
    </source>
</evidence>
<dbReference type="Proteomes" id="UP000239899">
    <property type="component" value="Unassembled WGS sequence"/>
</dbReference>
<feature type="transmembrane region" description="Helical" evidence="8">
    <location>
        <begin position="388"/>
        <end position="413"/>
    </location>
</feature>
<feature type="compositionally biased region" description="Acidic residues" evidence="7">
    <location>
        <begin position="1947"/>
        <end position="1956"/>
    </location>
</feature>
<dbReference type="Pfam" id="PF00854">
    <property type="entry name" value="PTR2"/>
    <property type="match status" value="1"/>
</dbReference>
<feature type="region of interest" description="Disordered" evidence="7">
    <location>
        <begin position="1559"/>
        <end position="1624"/>
    </location>
</feature>
<feature type="transmembrane region" description="Helical" evidence="8">
    <location>
        <begin position="180"/>
        <end position="199"/>
    </location>
</feature>
<feature type="transmembrane region" description="Helical" evidence="8">
    <location>
        <begin position="588"/>
        <end position="609"/>
    </location>
</feature>
<protein>
    <submittedName>
        <fullName evidence="9">NRT1 PTR FAMILY-like</fullName>
    </submittedName>
</protein>
<comment type="similarity">
    <text evidence="2 6">Belongs to the major facilitator superfamily. Proton-dependent oligopeptide transporter (POT/PTR) (TC 2.A.17) family.</text>
</comment>
<evidence type="ECO:0000313" key="9">
    <source>
        <dbReference type="EMBL" id="PRW50755.1"/>
    </source>
</evidence>
<dbReference type="OrthoDB" id="8904098at2759"/>
<dbReference type="InterPro" id="IPR016024">
    <property type="entry name" value="ARM-type_fold"/>
</dbReference>
<dbReference type="Gene3D" id="1.20.1250.20">
    <property type="entry name" value="MFS general substrate transporter like domains"/>
    <property type="match status" value="1"/>
</dbReference>
<feature type="region of interest" description="Disordered" evidence="7">
    <location>
        <begin position="771"/>
        <end position="790"/>
    </location>
</feature>
<keyword evidence="4 8" id="KW-1133">Transmembrane helix</keyword>